<name>A0A1M4VMR2_9CLOT</name>
<evidence type="ECO:0000256" key="4">
    <source>
        <dbReference type="SAM" id="MobiDB-lite"/>
    </source>
</evidence>
<evidence type="ECO:0000256" key="3">
    <source>
        <dbReference type="ARBA" id="ARBA00022729"/>
    </source>
</evidence>
<feature type="compositionally biased region" description="Polar residues" evidence="4">
    <location>
        <begin position="28"/>
        <end position="37"/>
    </location>
</feature>
<dbReference type="AlphaFoldDB" id="A0A1M4VMR2"/>
<comment type="similarity">
    <text evidence="1">Belongs to the bacterial solute-binding protein 7 family.</text>
</comment>
<proteinExistence type="inferred from homology"/>
<evidence type="ECO:0000256" key="1">
    <source>
        <dbReference type="ARBA" id="ARBA00009023"/>
    </source>
</evidence>
<dbReference type="Gene3D" id="3.40.190.170">
    <property type="entry name" value="Bacterial extracellular solute-binding protein, family 7"/>
    <property type="match status" value="1"/>
</dbReference>
<keyword evidence="3 5" id="KW-0732">Signal</keyword>
<reference evidence="6 7" key="1">
    <citation type="submission" date="2016-11" db="EMBL/GenBank/DDBJ databases">
        <authorList>
            <person name="Jaros S."/>
            <person name="Januszkiewicz K."/>
            <person name="Wedrychowicz H."/>
        </authorList>
    </citation>
    <scope>NUCLEOTIDE SEQUENCE [LARGE SCALE GENOMIC DNA]</scope>
    <source>
        <strain evidence="6 7">DSM 17459</strain>
    </source>
</reference>
<evidence type="ECO:0000256" key="5">
    <source>
        <dbReference type="SAM" id="SignalP"/>
    </source>
</evidence>
<protein>
    <submittedName>
        <fullName evidence="6">C4-dicarboxylate-binding protein DctP</fullName>
    </submittedName>
</protein>
<feature type="region of interest" description="Disordered" evidence="4">
    <location>
        <begin position="27"/>
        <end position="52"/>
    </location>
</feature>
<sequence length="365" mass="41539">MRKRSIFMKSIAVSAAMLMMAGCGSFGTGKSSDSSVPKDTAGEEKKETSGGETYTLKIGHTVSETDPTQLGYLHFKELIEEKSDGRIEVQIFPNQSIAETDRDALEKVRDNTLQMANTMPGLFAGISNMEEYYVWNIPYIYKSNEEMYKLAESDWMLELNEKFKETTGVRIIADASFNMGWYAFGTTKKDVPKLDDFKGLKIRINETPQQIALVESIGITPVFISFNEVYQACQQGMVDGMMTAQNLFYSNRYYEVLKSLKILKNGAAFHQYIVNEEWYQSLPDDLRTVFDECVSEMTEYIREEEVTYTDKAMKALADEGMTVYEVTEEETKVLEDACRTHIFPDKEAALVDEQYINKALEIVAQ</sequence>
<dbReference type="PROSITE" id="PS51257">
    <property type="entry name" value="PROKAR_LIPOPROTEIN"/>
    <property type="match status" value="1"/>
</dbReference>
<evidence type="ECO:0000313" key="7">
    <source>
        <dbReference type="Proteomes" id="UP000184245"/>
    </source>
</evidence>
<feature type="compositionally biased region" description="Basic and acidic residues" evidence="4">
    <location>
        <begin position="40"/>
        <end position="49"/>
    </location>
</feature>
<dbReference type="STRING" id="1122155.SAMN02745158_01311"/>
<gene>
    <name evidence="6" type="ORF">SAMN02745158_01311</name>
</gene>
<keyword evidence="7" id="KW-1185">Reference proteome</keyword>
<evidence type="ECO:0000256" key="2">
    <source>
        <dbReference type="ARBA" id="ARBA00022448"/>
    </source>
</evidence>
<dbReference type="RefSeq" id="WP_072850108.1">
    <property type="nucleotide sequence ID" value="NZ_FQVI01000004.1"/>
</dbReference>
<dbReference type="PANTHER" id="PTHR33376">
    <property type="match status" value="1"/>
</dbReference>
<dbReference type="EMBL" id="FQVI01000004">
    <property type="protein sequence ID" value="SHE70361.1"/>
    <property type="molecule type" value="Genomic_DNA"/>
</dbReference>
<keyword evidence="2" id="KW-0813">Transport</keyword>
<accession>A0A1M4VMR2</accession>
<dbReference type="InterPro" id="IPR038404">
    <property type="entry name" value="TRAP_DctP_sf"/>
</dbReference>
<organism evidence="6 7">
    <name type="scientific">Lactonifactor longoviformis DSM 17459</name>
    <dbReference type="NCBI Taxonomy" id="1122155"/>
    <lineage>
        <taxon>Bacteria</taxon>
        <taxon>Bacillati</taxon>
        <taxon>Bacillota</taxon>
        <taxon>Clostridia</taxon>
        <taxon>Eubacteriales</taxon>
        <taxon>Clostridiaceae</taxon>
        <taxon>Lactonifactor</taxon>
    </lineage>
</organism>
<dbReference type="Proteomes" id="UP000184245">
    <property type="component" value="Unassembled WGS sequence"/>
</dbReference>
<feature type="signal peptide" evidence="5">
    <location>
        <begin position="1"/>
        <end position="25"/>
    </location>
</feature>
<dbReference type="NCBIfam" id="NF037995">
    <property type="entry name" value="TRAP_S1"/>
    <property type="match status" value="1"/>
</dbReference>
<dbReference type="PANTHER" id="PTHR33376:SF7">
    <property type="entry name" value="C4-DICARBOXYLATE-BINDING PROTEIN DCTB"/>
    <property type="match status" value="1"/>
</dbReference>
<dbReference type="Pfam" id="PF03480">
    <property type="entry name" value="DctP"/>
    <property type="match status" value="1"/>
</dbReference>
<evidence type="ECO:0000313" key="6">
    <source>
        <dbReference type="EMBL" id="SHE70361.1"/>
    </source>
</evidence>
<dbReference type="CDD" id="cd13603">
    <property type="entry name" value="PBP2_TRAP_Siap_TeaA_like"/>
    <property type="match status" value="1"/>
</dbReference>
<dbReference type="GO" id="GO:0055085">
    <property type="term" value="P:transmembrane transport"/>
    <property type="evidence" value="ECO:0007669"/>
    <property type="project" value="InterPro"/>
</dbReference>
<dbReference type="OrthoDB" id="9815946at2"/>
<feature type="chain" id="PRO_5039641124" evidence="5">
    <location>
        <begin position="26"/>
        <end position="365"/>
    </location>
</feature>
<dbReference type="InterPro" id="IPR018389">
    <property type="entry name" value="DctP_fam"/>
</dbReference>